<feature type="region of interest" description="Disordered" evidence="1">
    <location>
        <begin position="1"/>
        <end position="21"/>
    </location>
</feature>
<organism evidence="2 3">
    <name type="scientific">Romanomermis culicivorax</name>
    <name type="common">Nematode worm</name>
    <dbReference type="NCBI Taxonomy" id="13658"/>
    <lineage>
        <taxon>Eukaryota</taxon>
        <taxon>Metazoa</taxon>
        <taxon>Ecdysozoa</taxon>
        <taxon>Nematoda</taxon>
        <taxon>Enoplea</taxon>
        <taxon>Dorylaimia</taxon>
        <taxon>Mermithida</taxon>
        <taxon>Mermithoidea</taxon>
        <taxon>Mermithidae</taxon>
        <taxon>Romanomermis</taxon>
    </lineage>
</organism>
<dbReference type="WBParaSite" id="nRc.2.0.1.t20885-RA">
    <property type="protein sequence ID" value="nRc.2.0.1.t20885-RA"/>
    <property type="gene ID" value="nRc.2.0.1.g20885"/>
</dbReference>
<dbReference type="AlphaFoldDB" id="A0A915J422"/>
<evidence type="ECO:0000313" key="3">
    <source>
        <dbReference type="WBParaSite" id="nRc.2.0.1.t20885-RA"/>
    </source>
</evidence>
<evidence type="ECO:0000256" key="1">
    <source>
        <dbReference type="SAM" id="MobiDB-lite"/>
    </source>
</evidence>
<proteinExistence type="predicted"/>
<accession>A0A915J422</accession>
<keyword evidence="2" id="KW-1185">Reference proteome</keyword>
<protein>
    <submittedName>
        <fullName evidence="3">Uncharacterized protein</fullName>
    </submittedName>
</protein>
<name>A0A915J422_ROMCU</name>
<reference evidence="3" key="1">
    <citation type="submission" date="2022-11" db="UniProtKB">
        <authorList>
            <consortium name="WormBaseParasite"/>
        </authorList>
    </citation>
    <scope>IDENTIFICATION</scope>
</reference>
<evidence type="ECO:0000313" key="2">
    <source>
        <dbReference type="Proteomes" id="UP000887565"/>
    </source>
</evidence>
<dbReference type="Proteomes" id="UP000887565">
    <property type="component" value="Unplaced"/>
</dbReference>
<sequence>MWKENSTANKKRGKTLENESFERSIPKQNIQVYFPRYPKEFPFKALRAGMGNKLRFISLISQCCEGSFSGILETRHKFSIVGKTANIVVLYKNAPKSRSKSRGLRGTLINMWVTLIAL</sequence>